<keyword evidence="3" id="KW-1185">Reference proteome</keyword>
<evidence type="ECO:0000313" key="2">
    <source>
        <dbReference type="EMBL" id="QCB93759.1"/>
    </source>
</evidence>
<evidence type="ECO:0000256" key="1">
    <source>
        <dbReference type="SAM" id="Phobius"/>
    </source>
</evidence>
<dbReference type="InterPro" id="IPR009200">
    <property type="entry name" value="DUF1269_membrane"/>
</dbReference>
<name>A0A4P7SHQ9_9CELL</name>
<keyword evidence="1" id="KW-0812">Transmembrane</keyword>
<dbReference type="RefSeq" id="WP_135974432.1">
    <property type="nucleotide sequence ID" value="NZ_CP039291.1"/>
</dbReference>
<dbReference type="Pfam" id="PF06897">
    <property type="entry name" value="DUF1269"/>
    <property type="match status" value="1"/>
</dbReference>
<keyword evidence="1" id="KW-1133">Transmembrane helix</keyword>
<accession>A0A4P7SHQ9</accession>
<dbReference type="Proteomes" id="UP000296469">
    <property type="component" value="Chromosome"/>
</dbReference>
<keyword evidence="1" id="KW-0472">Membrane</keyword>
<protein>
    <submittedName>
        <fullName evidence="2">DUF1269 domain-containing protein</fullName>
    </submittedName>
</protein>
<dbReference type="KEGG" id="celz:E5225_09490"/>
<dbReference type="EMBL" id="CP039291">
    <property type="protein sequence ID" value="QCB93759.1"/>
    <property type="molecule type" value="Genomic_DNA"/>
</dbReference>
<gene>
    <name evidence="2" type="ORF">E5225_09490</name>
</gene>
<feature type="transmembrane region" description="Helical" evidence="1">
    <location>
        <begin position="55"/>
        <end position="76"/>
    </location>
</feature>
<dbReference type="OrthoDB" id="5244321at2"/>
<evidence type="ECO:0000313" key="3">
    <source>
        <dbReference type="Proteomes" id="UP000296469"/>
    </source>
</evidence>
<proteinExistence type="predicted"/>
<organism evidence="2 3">
    <name type="scientific">Cellulomonas shaoxiangyii</name>
    <dbReference type="NCBI Taxonomy" id="2566013"/>
    <lineage>
        <taxon>Bacteria</taxon>
        <taxon>Bacillati</taxon>
        <taxon>Actinomycetota</taxon>
        <taxon>Actinomycetes</taxon>
        <taxon>Micrococcales</taxon>
        <taxon>Cellulomonadaceae</taxon>
        <taxon>Cellulomonas</taxon>
    </lineage>
</organism>
<reference evidence="2 3" key="1">
    <citation type="submission" date="2019-04" db="EMBL/GenBank/DDBJ databases">
        <title>Isolation and identification of Cellulomonas shaoxiangyii sp. Nov. isolated from feces of the Tibetan antelopes (Pantholops hodgsonii) in the Qinghai-Tibet plateau of China.</title>
        <authorList>
            <person name="Tian Z."/>
        </authorList>
    </citation>
    <scope>NUCLEOTIDE SEQUENCE [LARGE SCALE GENOMIC DNA]</scope>
    <source>
        <strain evidence="2 3">Z28</strain>
    </source>
</reference>
<dbReference type="AlphaFoldDB" id="A0A4P7SHQ9"/>
<sequence>MAILSVWKFETPEGAEEAEQAVLDLQKQHLIEVQDAATVSWQADKKKPRTRQAHNLTAVGALGGTFWGLLFGLLFFMPLVGVVVGAAAGAIGGALTDVGIDDDFIRSVREKVTPGTSALFLLASSDVPDRVVAGLKERGIHAELIQTNLSTADEEKLREAFEENV</sequence>